<evidence type="ECO:0000313" key="1">
    <source>
        <dbReference type="EMBL" id="MXY95545.1"/>
    </source>
</evidence>
<evidence type="ECO:0008006" key="2">
    <source>
        <dbReference type="Google" id="ProtNLM"/>
    </source>
</evidence>
<proteinExistence type="predicted"/>
<comment type="caution">
    <text evidence="1">The sequence shown here is derived from an EMBL/GenBank/DDBJ whole genome shotgun (WGS) entry which is preliminary data.</text>
</comment>
<accession>A0A6B0YZB7</accession>
<name>A0A6B0YZB7_9CHLR</name>
<dbReference type="SUPFAM" id="SSF89392">
    <property type="entry name" value="Prokaryotic lipoproteins and lipoprotein localization factors"/>
    <property type="match status" value="1"/>
</dbReference>
<protein>
    <recommendedName>
        <fullName evidence="2">Outer membrane lipoprotein carrier protein LolA</fullName>
    </recommendedName>
</protein>
<organism evidence="1">
    <name type="scientific">Caldilineaceae bacterium SB0664_bin_27</name>
    <dbReference type="NCBI Taxonomy" id="2605260"/>
    <lineage>
        <taxon>Bacteria</taxon>
        <taxon>Bacillati</taxon>
        <taxon>Chloroflexota</taxon>
        <taxon>Caldilineae</taxon>
        <taxon>Caldilineales</taxon>
        <taxon>Caldilineaceae</taxon>
    </lineage>
</organism>
<reference evidence="1" key="1">
    <citation type="submission" date="2019-09" db="EMBL/GenBank/DDBJ databases">
        <title>Characterisation of the sponge microbiome using genome-centric metagenomics.</title>
        <authorList>
            <person name="Engelberts J.P."/>
            <person name="Robbins S.J."/>
            <person name="De Goeij J.M."/>
            <person name="Aranda M."/>
            <person name="Bell S.C."/>
            <person name="Webster N.S."/>
        </authorList>
    </citation>
    <scope>NUCLEOTIDE SEQUENCE</scope>
    <source>
        <strain evidence="1">SB0664_bin_27</strain>
    </source>
</reference>
<dbReference type="EMBL" id="VXRG01000159">
    <property type="protein sequence ID" value="MXY95545.1"/>
    <property type="molecule type" value="Genomic_DNA"/>
</dbReference>
<dbReference type="InterPro" id="IPR029046">
    <property type="entry name" value="LolA/LolB/LppX"/>
</dbReference>
<dbReference type="AlphaFoldDB" id="A0A6B0YZB7"/>
<dbReference type="Gene3D" id="2.50.20.10">
    <property type="entry name" value="Lipoprotein localisation LolA/LolB/LppX"/>
    <property type="match status" value="1"/>
</dbReference>
<sequence length="233" mass="25719">MDRKRIAATVVALALAAGIGLAVLSFTTRIPDAESLPDEAAAGLEQLKTVQGRLQLGKDDQILEYELWVQRPRHLRAEAELEGLDRKAVYILAFNEEEAWTYDPLLNLATVTDRTEGAPAAGSRFGTSLLETMPDDVLAALRAGELQIIGEEAVAGRNALRVQVLLPPGQSPLKEAGEQLTVWLDRITYYPLAIEGDTGFRMRFDFIIFDEEIDPRTFVFFPPPGATVRRIGE</sequence>
<gene>
    <name evidence="1" type="ORF">F4Y42_19080</name>
</gene>